<dbReference type="GeneID" id="96007545"/>
<dbReference type="GO" id="GO:0046872">
    <property type="term" value="F:metal ion binding"/>
    <property type="evidence" value="ECO:0007669"/>
    <property type="project" value="UniProtKB-KW"/>
</dbReference>
<dbReference type="SUPFAM" id="SSF52499">
    <property type="entry name" value="Isochorismatase-like hydrolases"/>
    <property type="match status" value="1"/>
</dbReference>
<reference evidence="10 11" key="1">
    <citation type="journal article" date="2020" name="Microbiol. Resour. Announc.">
        <title>Draft Genome Sequence of a Cladosporium Species Isolated from the Mesophotic Ascidian Didemnum maculosum.</title>
        <authorList>
            <person name="Gioti A."/>
            <person name="Siaperas R."/>
            <person name="Nikolaivits E."/>
            <person name="Le Goff G."/>
            <person name="Ouazzani J."/>
            <person name="Kotoulas G."/>
            <person name="Topakas E."/>
        </authorList>
    </citation>
    <scope>NUCLEOTIDE SEQUENCE [LARGE SCALE GENOMIC DNA]</scope>
    <source>
        <strain evidence="10 11">TM138-S3</strain>
    </source>
</reference>
<keyword evidence="11" id="KW-1185">Reference proteome</keyword>
<evidence type="ECO:0000259" key="9">
    <source>
        <dbReference type="Pfam" id="PF00857"/>
    </source>
</evidence>
<dbReference type="AlphaFoldDB" id="A0AB34KJE0"/>
<gene>
    <name evidence="10" type="ORF">WHR41_06102</name>
</gene>
<comment type="caution">
    <text evidence="10">The sequence shown here is derived from an EMBL/GenBank/DDBJ whole genome shotgun (WGS) entry which is preliminary data.</text>
</comment>
<evidence type="ECO:0000313" key="10">
    <source>
        <dbReference type="EMBL" id="KAL1584908.1"/>
    </source>
</evidence>
<feature type="region of interest" description="Disordered" evidence="8">
    <location>
        <begin position="272"/>
        <end position="292"/>
    </location>
</feature>
<dbReference type="PANTHER" id="PTHR11080:SF2">
    <property type="entry name" value="LD05707P"/>
    <property type="match status" value="1"/>
</dbReference>
<keyword evidence="4" id="KW-0378">Hydrolase</keyword>
<evidence type="ECO:0000313" key="11">
    <source>
        <dbReference type="Proteomes" id="UP000803884"/>
    </source>
</evidence>
<keyword evidence="2" id="KW-0662">Pyridine nucleotide biosynthesis</keyword>
<feature type="domain" description="Isochorismatase-like" evidence="9">
    <location>
        <begin position="9"/>
        <end position="218"/>
    </location>
</feature>
<keyword evidence="3" id="KW-0479">Metal-binding</keyword>
<organism evidence="10 11">
    <name type="scientific">Cladosporium halotolerans</name>
    <dbReference type="NCBI Taxonomy" id="1052096"/>
    <lineage>
        <taxon>Eukaryota</taxon>
        <taxon>Fungi</taxon>
        <taxon>Dikarya</taxon>
        <taxon>Ascomycota</taxon>
        <taxon>Pezizomycotina</taxon>
        <taxon>Dothideomycetes</taxon>
        <taxon>Dothideomycetidae</taxon>
        <taxon>Cladosporiales</taxon>
        <taxon>Cladosporiaceae</taxon>
        <taxon>Cladosporium</taxon>
    </lineage>
</organism>
<dbReference type="GO" id="GO:0019363">
    <property type="term" value="P:pyridine nucleotide biosynthetic process"/>
    <property type="evidence" value="ECO:0007669"/>
    <property type="project" value="UniProtKB-KW"/>
</dbReference>
<comment type="pathway">
    <text evidence="5">Cofactor biosynthesis; nicotinate biosynthesis; nicotinate from nicotinamide: step 1/1.</text>
</comment>
<evidence type="ECO:0000256" key="7">
    <source>
        <dbReference type="ARBA" id="ARBA00043224"/>
    </source>
</evidence>
<dbReference type="InterPro" id="IPR036380">
    <property type="entry name" value="Isochorismatase-like_sf"/>
</dbReference>
<dbReference type="Gene3D" id="3.40.50.850">
    <property type="entry name" value="Isochorismatase-like"/>
    <property type="match status" value="1"/>
</dbReference>
<dbReference type="Pfam" id="PF00857">
    <property type="entry name" value="Isochorismatase"/>
    <property type="match status" value="1"/>
</dbReference>
<accession>A0AB34KJE0</accession>
<dbReference type="InterPro" id="IPR000868">
    <property type="entry name" value="Isochorismatase-like_dom"/>
</dbReference>
<evidence type="ECO:0000256" key="5">
    <source>
        <dbReference type="ARBA" id="ARBA00037900"/>
    </source>
</evidence>
<evidence type="ECO:0000256" key="6">
    <source>
        <dbReference type="ARBA" id="ARBA00039017"/>
    </source>
</evidence>
<sequence length="354" mass="37022">MPSVAEDAALAVIDMQEDFCPPDGALAVSGGRDIAPVINQLLALPFKLKFATQDYHPKDHCSFASQHPGKEPFTSTHTIRNPEAVGDEAEEQTTILWPDHCIQGTRGCELIPELDTSSLQCIIKKGGDRRVEAYSAFGPPFREPAVGMSDLPNLLKASQIKRVFVCGLAFDYCVKCTAIDAADAGYETFLVEDASKAVDQGEGAIAANKGEMEQHGVKFIRSNAIIKTTIAAAAAASTSTSPPPLRRLCAAAPSSALLPTCAREFLSSTTPGAAIPSAAPPSPAGSLRTSTQGVGPWRVRAAVGAWRGLSSTPLTAARAGRRRLGRPSVAATPGGCFSAAERAETGGADKMAFS</sequence>
<evidence type="ECO:0000256" key="1">
    <source>
        <dbReference type="ARBA" id="ARBA00006336"/>
    </source>
</evidence>
<evidence type="ECO:0000256" key="8">
    <source>
        <dbReference type="SAM" id="MobiDB-lite"/>
    </source>
</evidence>
<dbReference type="EC" id="3.5.1.19" evidence="6"/>
<evidence type="ECO:0000256" key="2">
    <source>
        <dbReference type="ARBA" id="ARBA00022642"/>
    </source>
</evidence>
<dbReference type="EMBL" id="JAAQHG020000022">
    <property type="protein sequence ID" value="KAL1584908.1"/>
    <property type="molecule type" value="Genomic_DNA"/>
</dbReference>
<dbReference type="RefSeq" id="XP_069228014.1">
    <property type="nucleotide sequence ID" value="XM_069374707.1"/>
</dbReference>
<evidence type="ECO:0000256" key="3">
    <source>
        <dbReference type="ARBA" id="ARBA00022723"/>
    </source>
</evidence>
<dbReference type="PANTHER" id="PTHR11080">
    <property type="entry name" value="PYRAZINAMIDASE/NICOTINAMIDASE"/>
    <property type="match status" value="1"/>
</dbReference>
<proteinExistence type="inferred from homology"/>
<name>A0AB34KJE0_9PEZI</name>
<dbReference type="GO" id="GO:0008936">
    <property type="term" value="F:nicotinamidase activity"/>
    <property type="evidence" value="ECO:0007669"/>
    <property type="project" value="UniProtKB-EC"/>
</dbReference>
<dbReference type="InterPro" id="IPR052347">
    <property type="entry name" value="Isochorismatase_Nicotinamidase"/>
</dbReference>
<dbReference type="Proteomes" id="UP000803884">
    <property type="component" value="Unassembled WGS sequence"/>
</dbReference>
<dbReference type="CDD" id="cd01011">
    <property type="entry name" value="nicotinamidase"/>
    <property type="match status" value="1"/>
</dbReference>
<comment type="similarity">
    <text evidence="1">Belongs to the isochorismatase family.</text>
</comment>
<evidence type="ECO:0000256" key="4">
    <source>
        <dbReference type="ARBA" id="ARBA00022801"/>
    </source>
</evidence>
<protein>
    <recommendedName>
        <fullName evidence="6">nicotinamidase</fullName>
        <ecNumber evidence="6">3.5.1.19</ecNumber>
    </recommendedName>
    <alternativeName>
        <fullName evidence="7">Nicotinamide deamidase</fullName>
    </alternativeName>
</protein>